<feature type="transmembrane region" description="Helical" evidence="1">
    <location>
        <begin position="12"/>
        <end position="28"/>
    </location>
</feature>
<dbReference type="EMBL" id="PEYO01000017">
    <property type="protein sequence ID" value="PIU03382.1"/>
    <property type="molecule type" value="Genomic_DNA"/>
</dbReference>
<organism evidence="2 3">
    <name type="scientific">Candidatus Shapirobacteria bacterium CG08_land_8_20_14_0_20_39_18</name>
    <dbReference type="NCBI Taxonomy" id="1974883"/>
    <lineage>
        <taxon>Bacteria</taxon>
        <taxon>Candidatus Shapironibacteriota</taxon>
    </lineage>
</organism>
<protein>
    <submittedName>
        <fullName evidence="2">Uncharacterized protein</fullName>
    </submittedName>
</protein>
<sequence length="70" mass="8348">MPRKQKLPRQLFLFSILTLITAATWLAFDTYRAWNKRDIPEVLQEQIEPLNPQLDLKVLENLSNRIKIEK</sequence>
<reference evidence="3" key="1">
    <citation type="submission" date="2017-09" db="EMBL/GenBank/DDBJ databases">
        <title>Depth-based differentiation of microbial function through sediment-hosted aquifers and enrichment of novel symbionts in the deep terrestrial subsurface.</title>
        <authorList>
            <person name="Probst A.J."/>
            <person name="Ladd B."/>
            <person name="Jarett J.K."/>
            <person name="Geller-Mcgrath D.E."/>
            <person name="Sieber C.M.K."/>
            <person name="Emerson J.B."/>
            <person name="Anantharaman K."/>
            <person name="Thomas B.C."/>
            <person name="Malmstrom R."/>
            <person name="Stieglmeier M."/>
            <person name="Klingl A."/>
            <person name="Woyke T."/>
            <person name="Ryan C.M."/>
            <person name="Banfield J.F."/>
        </authorList>
    </citation>
    <scope>NUCLEOTIDE SEQUENCE [LARGE SCALE GENOMIC DNA]</scope>
</reference>
<name>A0A2M6XCI5_9BACT</name>
<accession>A0A2M6XCI5</accession>
<evidence type="ECO:0000256" key="1">
    <source>
        <dbReference type="SAM" id="Phobius"/>
    </source>
</evidence>
<keyword evidence="1" id="KW-0812">Transmembrane</keyword>
<gene>
    <name evidence="2" type="ORF">COT44_02980</name>
</gene>
<evidence type="ECO:0000313" key="3">
    <source>
        <dbReference type="Proteomes" id="UP000228996"/>
    </source>
</evidence>
<evidence type="ECO:0000313" key="2">
    <source>
        <dbReference type="EMBL" id="PIU03382.1"/>
    </source>
</evidence>
<dbReference type="AlphaFoldDB" id="A0A2M6XCI5"/>
<keyword evidence="1" id="KW-1133">Transmembrane helix</keyword>
<dbReference type="Proteomes" id="UP000228996">
    <property type="component" value="Unassembled WGS sequence"/>
</dbReference>
<keyword evidence="1" id="KW-0472">Membrane</keyword>
<proteinExistence type="predicted"/>
<comment type="caution">
    <text evidence="2">The sequence shown here is derived from an EMBL/GenBank/DDBJ whole genome shotgun (WGS) entry which is preliminary data.</text>
</comment>